<evidence type="ECO:0000313" key="1">
    <source>
        <dbReference type="EMBL" id="KAJ9048856.1"/>
    </source>
</evidence>
<protein>
    <submittedName>
        <fullName evidence="1">Juxtaposed with another zinc finger protein 1</fullName>
    </submittedName>
</protein>
<comment type="caution">
    <text evidence="1">The sequence shown here is derived from an EMBL/GenBank/DDBJ whole genome shotgun (WGS) entry which is preliminary data.</text>
</comment>
<keyword evidence="2" id="KW-1185">Reference proteome</keyword>
<proteinExistence type="predicted"/>
<dbReference type="Proteomes" id="UP001165960">
    <property type="component" value="Unassembled WGS sequence"/>
</dbReference>
<name>A0ACC2RFH4_9FUNG</name>
<accession>A0ACC2RFH4</accession>
<reference evidence="1" key="1">
    <citation type="submission" date="2022-04" db="EMBL/GenBank/DDBJ databases">
        <title>Genome of the entomopathogenic fungus Entomophthora muscae.</title>
        <authorList>
            <person name="Elya C."/>
            <person name="Lovett B.R."/>
            <person name="Lee E."/>
            <person name="Macias A.M."/>
            <person name="Hajek A.E."/>
            <person name="De Bivort B.L."/>
            <person name="Kasson M.T."/>
            <person name="De Fine Licht H.H."/>
            <person name="Stajich J.E."/>
        </authorList>
    </citation>
    <scope>NUCLEOTIDE SEQUENCE</scope>
    <source>
        <strain evidence="1">Berkeley</strain>
    </source>
</reference>
<evidence type="ECO:0000313" key="2">
    <source>
        <dbReference type="Proteomes" id="UP001165960"/>
    </source>
</evidence>
<sequence>MKIHTRDLQHQQELLAFYYPDVPEYVCRLGRPLSPDASIFLSERGFGFYVCCSKVYGTPAKALEYWLELHFIPFKSNMNVITPHGLIPSLYYPPNPCKSSANLTNTDIFLVAYSEFHPAPHTKPPHEFKNPLAATLAMTYDFIENVLAGSKEYLLLILDSPDITLGCEVFNHLIYFPFWANYSYPSQPKVIATALPSVPYPVKLSHNCEGLYACPTPGYQKRYKQLNGLKYHVNIRKSIIKDVENGEQLSTEIHKFVDCPFLYCSSSFSTPSGLMYHLLKNHLKKDHFTYEQGDILSKYTCSFYSFRRPFPSSDRLCHHYLECHVQHSSFLED</sequence>
<organism evidence="1 2">
    <name type="scientific">Entomophthora muscae</name>
    <dbReference type="NCBI Taxonomy" id="34485"/>
    <lineage>
        <taxon>Eukaryota</taxon>
        <taxon>Fungi</taxon>
        <taxon>Fungi incertae sedis</taxon>
        <taxon>Zoopagomycota</taxon>
        <taxon>Entomophthoromycotina</taxon>
        <taxon>Entomophthoromycetes</taxon>
        <taxon>Entomophthorales</taxon>
        <taxon>Entomophthoraceae</taxon>
        <taxon>Entomophthora</taxon>
    </lineage>
</organism>
<dbReference type="EMBL" id="QTSX02007310">
    <property type="protein sequence ID" value="KAJ9048856.1"/>
    <property type="molecule type" value="Genomic_DNA"/>
</dbReference>
<gene>
    <name evidence="1" type="primary">JAZF1</name>
    <name evidence="1" type="ORF">DSO57_1030521</name>
</gene>